<dbReference type="InterPro" id="IPR028081">
    <property type="entry name" value="Leu-bd"/>
</dbReference>
<evidence type="ECO:0000256" key="2">
    <source>
        <dbReference type="ARBA" id="ARBA00022448"/>
    </source>
</evidence>
<dbReference type="PANTHER" id="PTHR47235:SF1">
    <property type="entry name" value="BLR6548 PROTEIN"/>
    <property type="match status" value="1"/>
</dbReference>
<keyword evidence="4" id="KW-0029">Amino-acid transport</keyword>
<feature type="signal peptide" evidence="5">
    <location>
        <begin position="1"/>
        <end position="26"/>
    </location>
</feature>
<dbReference type="Proteomes" id="UP000014216">
    <property type="component" value="Unassembled WGS sequence"/>
</dbReference>
<dbReference type="InterPro" id="IPR028082">
    <property type="entry name" value="Peripla_BP_I"/>
</dbReference>
<dbReference type="PANTHER" id="PTHR47235">
    <property type="entry name" value="BLR6548 PROTEIN"/>
    <property type="match status" value="1"/>
</dbReference>
<feature type="domain" description="Leucine-binding protein" evidence="6">
    <location>
        <begin position="45"/>
        <end position="392"/>
    </location>
</feature>
<dbReference type="Gene3D" id="3.40.50.2300">
    <property type="match status" value="2"/>
</dbReference>
<accession>S0G4S7</accession>
<keyword evidence="2" id="KW-0813">Transport</keyword>
<feature type="chain" id="PRO_5004486999" evidence="5">
    <location>
        <begin position="27"/>
        <end position="400"/>
    </location>
</feature>
<evidence type="ECO:0000313" key="7">
    <source>
        <dbReference type="EMBL" id="EMS80659.1"/>
    </source>
</evidence>
<dbReference type="RefSeq" id="WP_006964926.1">
    <property type="nucleotide sequence ID" value="NZ_APJX01000002.1"/>
</dbReference>
<dbReference type="PRINTS" id="PR00337">
    <property type="entry name" value="LEUILEVALBP"/>
</dbReference>
<name>S0G4S7_9BACT</name>
<dbReference type="GO" id="GO:0006865">
    <property type="term" value="P:amino acid transport"/>
    <property type="evidence" value="ECO:0007669"/>
    <property type="project" value="UniProtKB-KW"/>
</dbReference>
<dbReference type="SUPFAM" id="SSF53822">
    <property type="entry name" value="Periplasmic binding protein-like I"/>
    <property type="match status" value="1"/>
</dbReference>
<evidence type="ECO:0000256" key="1">
    <source>
        <dbReference type="ARBA" id="ARBA00010062"/>
    </source>
</evidence>
<evidence type="ECO:0000256" key="3">
    <source>
        <dbReference type="ARBA" id="ARBA00022729"/>
    </source>
</evidence>
<dbReference type="CDD" id="cd19978">
    <property type="entry name" value="PBP1_ABC_ligand_binding-like"/>
    <property type="match status" value="1"/>
</dbReference>
<organism evidence="7 8">
    <name type="scientific">Desulfotignum phosphitoxidans DSM 13687</name>
    <dbReference type="NCBI Taxonomy" id="1286635"/>
    <lineage>
        <taxon>Bacteria</taxon>
        <taxon>Pseudomonadati</taxon>
        <taxon>Thermodesulfobacteriota</taxon>
        <taxon>Desulfobacteria</taxon>
        <taxon>Desulfobacterales</taxon>
        <taxon>Desulfobacteraceae</taxon>
        <taxon>Desulfotignum</taxon>
    </lineage>
</organism>
<reference evidence="7 8" key="1">
    <citation type="journal article" date="2013" name="Genome Announc.">
        <title>Draft Genome Sequence of Desulfotignum phosphitoxidans DSM 13687 Strain FiPS-3.</title>
        <authorList>
            <person name="Poehlein A."/>
            <person name="Daniel R."/>
            <person name="Simeonova D.D."/>
        </authorList>
    </citation>
    <scope>NUCLEOTIDE SEQUENCE [LARGE SCALE GENOMIC DNA]</scope>
    <source>
        <strain evidence="7 8">DSM 13687</strain>
    </source>
</reference>
<protein>
    <submittedName>
        <fullName evidence="7">Leucine-, isoleucine-, valine-, threonine-, and alanine-binding protein LivK</fullName>
    </submittedName>
</protein>
<evidence type="ECO:0000259" key="6">
    <source>
        <dbReference type="Pfam" id="PF13458"/>
    </source>
</evidence>
<comment type="caution">
    <text evidence="7">The sequence shown here is derived from an EMBL/GenBank/DDBJ whole genome shotgun (WGS) entry which is preliminary data.</text>
</comment>
<sequence length="400" mass="44155">MTSNMIRYCIAHCLTGIFLLFCVSCGMPPETESVQGSRNGISDNEIVIGSSLALGGHAGYLGTQMIQGALSYLSDINQQGGVHGRHIRLVAMDDGYNPAQCLYNTQQLILEEKVFALFCYVGTPTTVRIIPLINEAGIPLVGMFTGAQRLRQPPNPFLINIRASYYQETQAAVDLIVKQKGLTRVAVFYQYDEYGLDGLRGTEIALKQYDLVPVAKGSYIRGTLDVEAGLAQIIQSNAQAVVMIGTYDSCARFIQRARRQHFTPLFHNVSFVGSKELARRLGPDGEGVIVTQVVPPPSIDPSKEDLPGVQEYIRLLNQYYPDTRPSFVGLEGYINAKILVEGLERAGRNLTRPSFIQAIKSVNDFDLGIKNRLSFGPKDNQGLDQVYFTVIRNENLVLLP</sequence>
<dbReference type="Pfam" id="PF13458">
    <property type="entry name" value="Peripla_BP_6"/>
    <property type="match status" value="1"/>
</dbReference>
<keyword evidence="8" id="KW-1185">Reference proteome</keyword>
<evidence type="ECO:0000256" key="4">
    <source>
        <dbReference type="ARBA" id="ARBA00022970"/>
    </source>
</evidence>
<proteinExistence type="inferred from homology"/>
<dbReference type="InterPro" id="IPR000709">
    <property type="entry name" value="Leu_Ile_Val-bd"/>
</dbReference>
<evidence type="ECO:0000313" key="8">
    <source>
        <dbReference type="Proteomes" id="UP000014216"/>
    </source>
</evidence>
<comment type="similarity">
    <text evidence="1">Belongs to the leucine-binding protein family.</text>
</comment>
<keyword evidence="3 5" id="KW-0732">Signal</keyword>
<dbReference type="AlphaFoldDB" id="S0G4S7"/>
<evidence type="ECO:0000256" key="5">
    <source>
        <dbReference type="SAM" id="SignalP"/>
    </source>
</evidence>
<gene>
    <name evidence="7" type="primary">livK</name>
    <name evidence="7" type="ORF">Dpo_2c03550</name>
</gene>
<dbReference type="EMBL" id="APJX01000002">
    <property type="protein sequence ID" value="EMS80659.1"/>
    <property type="molecule type" value="Genomic_DNA"/>
</dbReference>